<evidence type="ECO:0000313" key="2">
    <source>
        <dbReference type="EMBL" id="OGZ56736.1"/>
    </source>
</evidence>
<keyword evidence="1" id="KW-0812">Transmembrane</keyword>
<name>A0A1G2H2M9_9BACT</name>
<comment type="caution">
    <text evidence="2">The sequence shown here is derived from an EMBL/GenBank/DDBJ whole genome shotgun (WGS) entry which is preliminary data.</text>
</comment>
<accession>A0A1G2H2M9</accession>
<feature type="transmembrane region" description="Helical" evidence="1">
    <location>
        <begin position="7"/>
        <end position="26"/>
    </location>
</feature>
<sequence>MESIKKNIVFTVGLVVLGGFGLFWFLRDTGEHIPEEGIVEQPSQFAASRAEILGTIATLRAVQLDISVLDDPAFRALTEAPQPPDTLFTVSKRNPFLP</sequence>
<dbReference type="Proteomes" id="UP000178186">
    <property type="component" value="Unassembled WGS sequence"/>
</dbReference>
<dbReference type="AlphaFoldDB" id="A0A1G2H2M9"/>
<dbReference type="STRING" id="1802128.A3H64_01665"/>
<proteinExistence type="predicted"/>
<organism evidence="2 3">
    <name type="scientific">Candidatus Ryanbacteria bacterium RIFCSPLOWO2_02_FULL_45_11c</name>
    <dbReference type="NCBI Taxonomy" id="1802128"/>
    <lineage>
        <taxon>Bacteria</taxon>
        <taxon>Candidatus Ryaniibacteriota</taxon>
    </lineage>
</organism>
<gene>
    <name evidence="2" type="ORF">A3H64_01665</name>
</gene>
<evidence type="ECO:0000256" key="1">
    <source>
        <dbReference type="SAM" id="Phobius"/>
    </source>
</evidence>
<keyword evidence="1" id="KW-1133">Transmembrane helix</keyword>
<dbReference type="EMBL" id="MHNY01000004">
    <property type="protein sequence ID" value="OGZ56736.1"/>
    <property type="molecule type" value="Genomic_DNA"/>
</dbReference>
<protein>
    <submittedName>
        <fullName evidence="2">Uncharacterized protein</fullName>
    </submittedName>
</protein>
<reference evidence="2 3" key="1">
    <citation type="journal article" date="2016" name="Nat. Commun.">
        <title>Thousands of microbial genomes shed light on interconnected biogeochemical processes in an aquifer system.</title>
        <authorList>
            <person name="Anantharaman K."/>
            <person name="Brown C.T."/>
            <person name="Hug L.A."/>
            <person name="Sharon I."/>
            <person name="Castelle C.J."/>
            <person name="Probst A.J."/>
            <person name="Thomas B.C."/>
            <person name="Singh A."/>
            <person name="Wilkins M.J."/>
            <person name="Karaoz U."/>
            <person name="Brodie E.L."/>
            <person name="Williams K.H."/>
            <person name="Hubbard S.S."/>
            <person name="Banfield J.F."/>
        </authorList>
    </citation>
    <scope>NUCLEOTIDE SEQUENCE [LARGE SCALE GENOMIC DNA]</scope>
</reference>
<keyword evidence="1" id="KW-0472">Membrane</keyword>
<evidence type="ECO:0000313" key="3">
    <source>
        <dbReference type="Proteomes" id="UP000178186"/>
    </source>
</evidence>